<sequence>MGPLHESFDEIQSNSLYGLIHCNEYRHLHCINHLQNKSGFLIAAESMEFCDHMCTTLRTKNISTHHISRKRAVQLSLIHGVAYGESWSGKWSYEFSIASPAITEQRYDSTILFLSLLNLDTGISNFNSHLQHFEFEGKHD</sequence>
<dbReference type="PANTHER" id="PTHR46201">
    <property type="entry name" value="PHD FINGER PROTEIN MALE MEIOCYTE DEATH 1-RELATED"/>
    <property type="match status" value="1"/>
</dbReference>
<reference evidence="1" key="1">
    <citation type="submission" date="2020-06" db="EMBL/GenBank/DDBJ databases">
        <authorList>
            <person name="Li T."/>
            <person name="Hu X."/>
            <person name="Zhang T."/>
            <person name="Song X."/>
            <person name="Zhang H."/>
            <person name="Dai N."/>
            <person name="Sheng W."/>
            <person name="Hou X."/>
            <person name="Wei L."/>
        </authorList>
    </citation>
    <scope>NUCLEOTIDE SEQUENCE</scope>
    <source>
        <strain evidence="1">KEN1</strain>
        <tissue evidence="1">Leaf</tissue>
    </source>
</reference>
<dbReference type="AlphaFoldDB" id="A0AAW2Y287"/>
<evidence type="ECO:0000313" key="1">
    <source>
        <dbReference type="EMBL" id="KAL0459843.1"/>
    </source>
</evidence>
<dbReference type="PANTHER" id="PTHR46201:SF8">
    <property type="entry name" value="CHROMATIN REGULATOR PHD FAMILY"/>
    <property type="match status" value="1"/>
</dbReference>
<organism evidence="1">
    <name type="scientific">Sesamum latifolium</name>
    <dbReference type="NCBI Taxonomy" id="2727402"/>
    <lineage>
        <taxon>Eukaryota</taxon>
        <taxon>Viridiplantae</taxon>
        <taxon>Streptophyta</taxon>
        <taxon>Embryophyta</taxon>
        <taxon>Tracheophyta</taxon>
        <taxon>Spermatophyta</taxon>
        <taxon>Magnoliopsida</taxon>
        <taxon>eudicotyledons</taxon>
        <taxon>Gunneridae</taxon>
        <taxon>Pentapetalae</taxon>
        <taxon>asterids</taxon>
        <taxon>lamiids</taxon>
        <taxon>Lamiales</taxon>
        <taxon>Pedaliaceae</taxon>
        <taxon>Sesamum</taxon>
    </lineage>
</organism>
<protein>
    <submittedName>
        <fullName evidence="1">PHD finger protein MALE MEIOCYTE DEATH 1</fullName>
    </submittedName>
</protein>
<gene>
    <name evidence="1" type="ORF">Slati_0611500</name>
</gene>
<reference evidence="1" key="2">
    <citation type="journal article" date="2024" name="Plant">
        <title>Genomic evolution and insights into agronomic trait innovations of Sesamum species.</title>
        <authorList>
            <person name="Miao H."/>
            <person name="Wang L."/>
            <person name="Qu L."/>
            <person name="Liu H."/>
            <person name="Sun Y."/>
            <person name="Le M."/>
            <person name="Wang Q."/>
            <person name="Wei S."/>
            <person name="Zheng Y."/>
            <person name="Lin W."/>
            <person name="Duan Y."/>
            <person name="Cao H."/>
            <person name="Xiong S."/>
            <person name="Wang X."/>
            <person name="Wei L."/>
            <person name="Li C."/>
            <person name="Ma Q."/>
            <person name="Ju M."/>
            <person name="Zhao R."/>
            <person name="Li G."/>
            <person name="Mu C."/>
            <person name="Tian Q."/>
            <person name="Mei H."/>
            <person name="Zhang T."/>
            <person name="Gao T."/>
            <person name="Zhang H."/>
        </authorList>
    </citation>
    <scope>NUCLEOTIDE SEQUENCE</scope>
    <source>
        <strain evidence="1">KEN1</strain>
    </source>
</reference>
<proteinExistence type="predicted"/>
<comment type="caution">
    <text evidence="1">The sequence shown here is derived from an EMBL/GenBank/DDBJ whole genome shotgun (WGS) entry which is preliminary data.</text>
</comment>
<dbReference type="EMBL" id="JACGWN010000002">
    <property type="protein sequence ID" value="KAL0459843.1"/>
    <property type="molecule type" value="Genomic_DNA"/>
</dbReference>
<name>A0AAW2Y287_9LAMI</name>
<accession>A0AAW2Y287</accession>